<feature type="signal peptide" evidence="1">
    <location>
        <begin position="1"/>
        <end position="19"/>
    </location>
</feature>
<organism evidence="3 4">
    <name type="scientific">Paenimyroides marinum</name>
    <dbReference type="NCBI Taxonomy" id="1159016"/>
    <lineage>
        <taxon>Bacteria</taxon>
        <taxon>Pseudomonadati</taxon>
        <taxon>Bacteroidota</taxon>
        <taxon>Flavobacteriia</taxon>
        <taxon>Flavobacteriales</taxon>
        <taxon>Flavobacteriaceae</taxon>
        <taxon>Paenimyroides</taxon>
    </lineage>
</organism>
<evidence type="ECO:0000256" key="1">
    <source>
        <dbReference type="SAM" id="SignalP"/>
    </source>
</evidence>
<dbReference type="Gene3D" id="3.30.830.10">
    <property type="entry name" value="Metalloenzyme, LuxS/M16 peptidase-like"/>
    <property type="match status" value="2"/>
</dbReference>
<evidence type="ECO:0000313" key="3">
    <source>
        <dbReference type="EMBL" id="SEH83968.1"/>
    </source>
</evidence>
<dbReference type="Proteomes" id="UP000199634">
    <property type="component" value="Unassembled WGS sequence"/>
</dbReference>
<dbReference type="Gene3D" id="2.50.20.10">
    <property type="entry name" value="Lipoprotein localisation LolA/LolB/LppX"/>
    <property type="match status" value="1"/>
</dbReference>
<protein>
    <submittedName>
        <fullName evidence="3">Predicted Zn-dependent peptidase</fullName>
    </submittedName>
</protein>
<dbReference type="PANTHER" id="PTHR11851">
    <property type="entry name" value="METALLOPROTEASE"/>
    <property type="match status" value="1"/>
</dbReference>
<dbReference type="AlphaFoldDB" id="A0A1H6LCS6"/>
<dbReference type="OrthoDB" id="9811314at2"/>
<dbReference type="PANTHER" id="PTHR11851:SF224">
    <property type="entry name" value="PROCESSING PROTEASE"/>
    <property type="match status" value="1"/>
</dbReference>
<keyword evidence="4" id="KW-1185">Reference proteome</keyword>
<dbReference type="GO" id="GO:0046872">
    <property type="term" value="F:metal ion binding"/>
    <property type="evidence" value="ECO:0007669"/>
    <property type="project" value="InterPro"/>
</dbReference>
<feature type="chain" id="PRO_5011451221" evidence="1">
    <location>
        <begin position="20"/>
        <end position="684"/>
    </location>
</feature>
<sequence length="684" mass="74773">MKKILLFASALLLTISVEAQIKRPQPQPGPMPTVHVKKPQEFTMKNGLKVMVVEDHKLPRVSYMLTIDTPPYVEGDKAGVSSLTSAVVGNGTTKTSKEKFNDEIDFLGANVSFWNTGASASGLSKYSSRLLELMAEGSLNPLFAQDEFDKAKQQAIEGLKADEKSVASVAARVTDALLYGKDHPNGEFVTEQSLNNVTLEDVKQNYATFFVPENAYLVVVGDVHFKDVKKQVEKLFKGWKKASAPVATYPEAKDVAKTQVDFVDMPNAVQSEIALVNTVNLKLTDKDYFAGLIANQILGGGGEGRLFLNLREAHGWTYGAYSSLGSGKYTSKFKSSASVRNVVTDSAVVEFVKEIQKIRTEPVTQAELDLAKAKYIGNFVMETQKPGTIASFALRTKTQSLPADFYENYIKNIEAVTVEDVQRVANKYFKADNQRIVIVGKGADVAGTLDRLGYPVNYYDPFANPVEKPVFKKAAPAGVTSKTVIENFINAIGGEKKLKEVKSLSVASKGSMQGMELTMTQKQTNKGQSMMSLNGMGMEIMKQVVTPSMGYAVQQGQKQDLTGDDLKEAQESSKLFDELDDLKNADSFELTGIETFNGEEVYVLKKDKSTVYYSVATGFKVAATEVVEVQGQTFEMTSTYGDYKEVKGIKIAHATSLPLGPGMSLELKVSEVKINEGVSDADFK</sequence>
<accession>A0A1H6LCS6</accession>
<dbReference type="Pfam" id="PF05193">
    <property type="entry name" value="Peptidase_M16_C"/>
    <property type="match status" value="1"/>
</dbReference>
<dbReference type="InterPro" id="IPR050361">
    <property type="entry name" value="MPP/UQCRC_Complex"/>
</dbReference>
<feature type="domain" description="Peptidase M16 C-terminal" evidence="2">
    <location>
        <begin position="196"/>
        <end position="374"/>
    </location>
</feature>
<dbReference type="InterPro" id="IPR011249">
    <property type="entry name" value="Metalloenz_LuxS/M16"/>
</dbReference>
<dbReference type="SUPFAM" id="SSF63411">
    <property type="entry name" value="LuxS/MPP-like metallohydrolase"/>
    <property type="match status" value="2"/>
</dbReference>
<name>A0A1H6LCS6_9FLAO</name>
<reference evidence="3 4" key="1">
    <citation type="submission" date="2016-10" db="EMBL/GenBank/DDBJ databases">
        <authorList>
            <person name="de Groot N.N."/>
        </authorList>
    </citation>
    <scope>NUCLEOTIDE SEQUENCE [LARGE SCALE GENOMIC DNA]</scope>
    <source>
        <strain evidence="3 4">CGMCC 1.10825</strain>
    </source>
</reference>
<proteinExistence type="predicted"/>
<evidence type="ECO:0000259" key="2">
    <source>
        <dbReference type="Pfam" id="PF05193"/>
    </source>
</evidence>
<dbReference type="InterPro" id="IPR007863">
    <property type="entry name" value="Peptidase_M16_C"/>
</dbReference>
<dbReference type="STRING" id="1159016.SAMN02927937_01699"/>
<dbReference type="RefSeq" id="WP_091099104.1">
    <property type="nucleotide sequence ID" value="NZ_FNXE01000022.1"/>
</dbReference>
<dbReference type="EMBL" id="FNXE01000022">
    <property type="protein sequence ID" value="SEH83968.1"/>
    <property type="molecule type" value="Genomic_DNA"/>
</dbReference>
<evidence type="ECO:0000313" key="4">
    <source>
        <dbReference type="Proteomes" id="UP000199634"/>
    </source>
</evidence>
<keyword evidence="1" id="KW-0732">Signal</keyword>
<gene>
    <name evidence="3" type="ORF">SAMN02927937_01699</name>
</gene>